<dbReference type="EMBL" id="MU157976">
    <property type="protein sequence ID" value="KAF9521895.1"/>
    <property type="molecule type" value="Genomic_DNA"/>
</dbReference>
<dbReference type="Proteomes" id="UP000807306">
    <property type="component" value="Unassembled WGS sequence"/>
</dbReference>
<feature type="compositionally biased region" description="Low complexity" evidence="4">
    <location>
        <begin position="47"/>
        <end position="56"/>
    </location>
</feature>
<keyword evidence="1 3" id="KW-0238">DNA-binding</keyword>
<sequence>MPALRTRDTQSRTLEVTTDAPHAPSFNIVSPTPRAFTFPPTQSLADSPCSSPSSSPFEPDLRSFPSQSCNLIQSSSMTATPPPPYAHQRPDSPARPVSPFSPSSHKRRKSSFSSEAIERRPKKGDEDYIKRPENAFILFRRKCCEDRQAEEDAAKAEGAKKPRQADLSKTISQMWKGLPAEQRQKWEAMAKEKKKEHEQMYPNYVYRPQRAKDKDGKAKAVKKTSVSRKMSGETDSLSYVVPVMRPHGRSASAPTPPPYQSIQIPNVYHLTPSCPTSPSLLPMISRRSAHPGHPEDIMANFDYKPSSNYVPPSFAMPNQFEASLQSSEFLRNIFNTTASASGHRNSEPSLQHLTIGSPDASYLPPNQLVSPSSSIGSGSSGPSSPSTGPYTPGTASLLPSNFAQLSSGDAALDAQAQAEMDLQIEMQMQQEFANFTWGDSTSVWSSEPSILLEDDFDINAIPPIELGMSKYTENHPLGIASNGSGMEFGQEFAHTHYRDESQNMNAGLIGFDELMAGHSF</sequence>
<dbReference type="SMART" id="SM00398">
    <property type="entry name" value="HMG"/>
    <property type="match status" value="1"/>
</dbReference>
<protein>
    <recommendedName>
        <fullName evidence="5">HMG box domain-containing protein</fullName>
    </recommendedName>
</protein>
<feature type="compositionally biased region" description="Basic and acidic residues" evidence="4">
    <location>
        <begin position="116"/>
        <end position="131"/>
    </location>
</feature>
<dbReference type="InterPro" id="IPR050140">
    <property type="entry name" value="SRY-related_HMG-box_TF-like"/>
</dbReference>
<dbReference type="GO" id="GO:0000978">
    <property type="term" value="F:RNA polymerase II cis-regulatory region sequence-specific DNA binding"/>
    <property type="evidence" value="ECO:0007669"/>
    <property type="project" value="TreeGrafter"/>
</dbReference>
<keyword evidence="3" id="KW-0539">Nucleus</keyword>
<comment type="caution">
    <text evidence="6">The sequence shown here is derived from an EMBL/GenBank/DDBJ whole genome shotgun (WGS) entry which is preliminary data.</text>
</comment>
<gene>
    <name evidence="6" type="ORF">CPB83DRAFT_777889</name>
</gene>
<name>A0A9P6E3M5_9AGAR</name>
<dbReference type="PANTHER" id="PTHR10270">
    <property type="entry name" value="SOX TRANSCRIPTION FACTOR"/>
    <property type="match status" value="1"/>
</dbReference>
<dbReference type="GO" id="GO:0005634">
    <property type="term" value="C:nucleus"/>
    <property type="evidence" value="ECO:0007669"/>
    <property type="project" value="UniProtKB-UniRule"/>
</dbReference>
<feature type="compositionally biased region" description="Low complexity" evidence="4">
    <location>
        <begin position="370"/>
        <end position="396"/>
    </location>
</feature>
<evidence type="ECO:0000256" key="4">
    <source>
        <dbReference type="SAM" id="MobiDB-lite"/>
    </source>
</evidence>
<dbReference type="GO" id="GO:0001228">
    <property type="term" value="F:DNA-binding transcription activator activity, RNA polymerase II-specific"/>
    <property type="evidence" value="ECO:0007669"/>
    <property type="project" value="TreeGrafter"/>
</dbReference>
<organism evidence="6 7">
    <name type="scientific">Crepidotus variabilis</name>
    <dbReference type="NCBI Taxonomy" id="179855"/>
    <lineage>
        <taxon>Eukaryota</taxon>
        <taxon>Fungi</taxon>
        <taxon>Dikarya</taxon>
        <taxon>Basidiomycota</taxon>
        <taxon>Agaricomycotina</taxon>
        <taxon>Agaricomycetes</taxon>
        <taxon>Agaricomycetidae</taxon>
        <taxon>Agaricales</taxon>
        <taxon>Agaricineae</taxon>
        <taxon>Crepidotaceae</taxon>
        <taxon>Crepidotus</taxon>
    </lineage>
</organism>
<keyword evidence="2" id="KW-0804">Transcription</keyword>
<dbReference type="PANTHER" id="PTHR10270:SF161">
    <property type="entry name" value="SEX-DETERMINING REGION Y PROTEIN"/>
    <property type="match status" value="1"/>
</dbReference>
<feature type="region of interest" description="Disordered" evidence="4">
    <location>
        <begin position="1"/>
        <end position="131"/>
    </location>
</feature>
<dbReference type="Pfam" id="PF00505">
    <property type="entry name" value="HMG_box"/>
    <property type="match status" value="1"/>
</dbReference>
<dbReference type="AlphaFoldDB" id="A0A9P6E3M5"/>
<evidence type="ECO:0000256" key="1">
    <source>
        <dbReference type="ARBA" id="ARBA00023125"/>
    </source>
</evidence>
<dbReference type="InterPro" id="IPR036910">
    <property type="entry name" value="HMG_box_dom_sf"/>
</dbReference>
<feature type="region of interest" description="Disordered" evidence="4">
    <location>
        <begin position="339"/>
        <end position="399"/>
    </location>
</feature>
<proteinExistence type="predicted"/>
<evidence type="ECO:0000256" key="3">
    <source>
        <dbReference type="PROSITE-ProRule" id="PRU00267"/>
    </source>
</evidence>
<evidence type="ECO:0000259" key="5">
    <source>
        <dbReference type="PROSITE" id="PS50118"/>
    </source>
</evidence>
<evidence type="ECO:0000313" key="6">
    <source>
        <dbReference type="EMBL" id="KAF9521895.1"/>
    </source>
</evidence>
<feature type="compositionally biased region" description="Polar residues" evidence="4">
    <location>
        <begin position="339"/>
        <end position="354"/>
    </location>
</feature>
<feature type="domain" description="HMG box" evidence="5">
    <location>
        <begin position="129"/>
        <end position="205"/>
    </location>
</feature>
<feature type="compositionally biased region" description="Basic and acidic residues" evidence="4">
    <location>
        <begin position="182"/>
        <end position="199"/>
    </location>
</feature>
<dbReference type="GO" id="GO:0030154">
    <property type="term" value="P:cell differentiation"/>
    <property type="evidence" value="ECO:0007669"/>
    <property type="project" value="TreeGrafter"/>
</dbReference>
<feature type="compositionally biased region" description="Basic and acidic residues" evidence="4">
    <location>
        <begin position="1"/>
        <end position="10"/>
    </location>
</feature>
<accession>A0A9P6E3M5</accession>
<reference evidence="6" key="1">
    <citation type="submission" date="2020-11" db="EMBL/GenBank/DDBJ databases">
        <authorList>
            <consortium name="DOE Joint Genome Institute"/>
            <person name="Ahrendt S."/>
            <person name="Riley R."/>
            <person name="Andreopoulos W."/>
            <person name="Labutti K."/>
            <person name="Pangilinan J."/>
            <person name="Ruiz-Duenas F.J."/>
            <person name="Barrasa J.M."/>
            <person name="Sanchez-Garcia M."/>
            <person name="Camarero S."/>
            <person name="Miyauchi S."/>
            <person name="Serrano A."/>
            <person name="Linde D."/>
            <person name="Babiker R."/>
            <person name="Drula E."/>
            <person name="Ayuso-Fernandez I."/>
            <person name="Pacheco R."/>
            <person name="Padilla G."/>
            <person name="Ferreira P."/>
            <person name="Barriuso J."/>
            <person name="Kellner H."/>
            <person name="Castanera R."/>
            <person name="Alfaro M."/>
            <person name="Ramirez L."/>
            <person name="Pisabarro A.G."/>
            <person name="Kuo A."/>
            <person name="Tritt A."/>
            <person name="Lipzen A."/>
            <person name="He G."/>
            <person name="Yan M."/>
            <person name="Ng V."/>
            <person name="Cullen D."/>
            <person name="Martin F."/>
            <person name="Rosso M.-N."/>
            <person name="Henrissat B."/>
            <person name="Hibbett D."/>
            <person name="Martinez A.T."/>
            <person name="Grigoriev I.V."/>
        </authorList>
    </citation>
    <scope>NUCLEOTIDE SEQUENCE</scope>
    <source>
        <strain evidence="6">CBS 506.95</strain>
    </source>
</reference>
<feature type="compositionally biased region" description="Basic and acidic residues" evidence="4">
    <location>
        <begin position="147"/>
        <end position="166"/>
    </location>
</feature>
<feature type="region of interest" description="Disordered" evidence="4">
    <location>
        <begin position="147"/>
        <end position="229"/>
    </location>
</feature>
<dbReference type="CDD" id="cd01389">
    <property type="entry name" value="HMG-box_ROX1-like"/>
    <property type="match status" value="1"/>
</dbReference>
<feature type="DNA-binding region" description="HMG box" evidence="3">
    <location>
        <begin position="129"/>
        <end position="205"/>
    </location>
</feature>
<dbReference type="SUPFAM" id="SSF47095">
    <property type="entry name" value="HMG-box"/>
    <property type="match status" value="1"/>
</dbReference>
<keyword evidence="7" id="KW-1185">Reference proteome</keyword>
<dbReference type="OrthoDB" id="6247875at2759"/>
<feature type="compositionally biased region" description="Polar residues" evidence="4">
    <location>
        <begin position="64"/>
        <end position="79"/>
    </location>
</feature>
<dbReference type="InterPro" id="IPR009071">
    <property type="entry name" value="HMG_box_dom"/>
</dbReference>
<dbReference type="Gene3D" id="1.10.30.10">
    <property type="entry name" value="High mobility group box domain"/>
    <property type="match status" value="1"/>
</dbReference>
<evidence type="ECO:0000313" key="7">
    <source>
        <dbReference type="Proteomes" id="UP000807306"/>
    </source>
</evidence>
<dbReference type="PROSITE" id="PS50118">
    <property type="entry name" value="HMG_BOX_2"/>
    <property type="match status" value="1"/>
</dbReference>
<evidence type="ECO:0000256" key="2">
    <source>
        <dbReference type="ARBA" id="ARBA00023163"/>
    </source>
</evidence>